<name>A0A3D3R257_9PLAN</name>
<dbReference type="InterPro" id="IPR050498">
    <property type="entry name" value="Ycf3"/>
</dbReference>
<reference evidence="4 5" key="1">
    <citation type="journal article" date="2018" name="Nat. Biotechnol.">
        <title>A standardized bacterial taxonomy based on genome phylogeny substantially revises the tree of life.</title>
        <authorList>
            <person name="Parks D.H."/>
            <person name="Chuvochina M."/>
            <person name="Waite D.W."/>
            <person name="Rinke C."/>
            <person name="Skarshewski A."/>
            <person name="Chaumeil P.A."/>
            <person name="Hugenholtz P."/>
        </authorList>
    </citation>
    <scope>NUCLEOTIDE SEQUENCE [LARGE SCALE GENOMIC DNA]</scope>
    <source>
        <strain evidence="4">UBA9375</strain>
    </source>
</reference>
<accession>A0A3D3R257</accession>
<evidence type="ECO:0000256" key="2">
    <source>
        <dbReference type="ARBA" id="ARBA00022803"/>
    </source>
</evidence>
<proteinExistence type="predicted"/>
<dbReference type="PROSITE" id="PS50005">
    <property type="entry name" value="TPR"/>
    <property type="match status" value="1"/>
</dbReference>
<dbReference type="PANTHER" id="PTHR44858:SF1">
    <property type="entry name" value="UDP-N-ACETYLGLUCOSAMINE--PEPTIDE N-ACETYLGLUCOSAMINYLTRANSFERASE SPINDLY-RELATED"/>
    <property type="match status" value="1"/>
</dbReference>
<evidence type="ECO:0000256" key="3">
    <source>
        <dbReference type="PROSITE-ProRule" id="PRU00339"/>
    </source>
</evidence>
<evidence type="ECO:0000313" key="5">
    <source>
        <dbReference type="Proteomes" id="UP000263642"/>
    </source>
</evidence>
<keyword evidence="1" id="KW-0677">Repeat</keyword>
<dbReference type="AlphaFoldDB" id="A0A3D3R257"/>
<feature type="repeat" description="TPR" evidence="3">
    <location>
        <begin position="111"/>
        <end position="144"/>
    </location>
</feature>
<protein>
    <submittedName>
        <fullName evidence="4">Uncharacterized protein</fullName>
    </submittedName>
</protein>
<dbReference type="SMART" id="SM00028">
    <property type="entry name" value="TPR"/>
    <property type="match status" value="3"/>
</dbReference>
<dbReference type="SUPFAM" id="SSF48452">
    <property type="entry name" value="TPR-like"/>
    <property type="match status" value="1"/>
</dbReference>
<dbReference type="InterPro" id="IPR011990">
    <property type="entry name" value="TPR-like_helical_dom_sf"/>
</dbReference>
<dbReference type="Gene3D" id="1.25.40.10">
    <property type="entry name" value="Tetratricopeptide repeat domain"/>
    <property type="match status" value="2"/>
</dbReference>
<gene>
    <name evidence="4" type="ORF">DIT97_01110</name>
</gene>
<organism evidence="4 5">
    <name type="scientific">Gimesia maris</name>
    <dbReference type="NCBI Taxonomy" id="122"/>
    <lineage>
        <taxon>Bacteria</taxon>
        <taxon>Pseudomonadati</taxon>
        <taxon>Planctomycetota</taxon>
        <taxon>Planctomycetia</taxon>
        <taxon>Planctomycetales</taxon>
        <taxon>Planctomycetaceae</taxon>
        <taxon>Gimesia</taxon>
    </lineage>
</organism>
<dbReference type="EMBL" id="DQAY01000008">
    <property type="protein sequence ID" value="HCO21720.1"/>
    <property type="molecule type" value="Genomic_DNA"/>
</dbReference>
<dbReference type="Pfam" id="PF13181">
    <property type="entry name" value="TPR_8"/>
    <property type="match status" value="1"/>
</dbReference>
<keyword evidence="2 3" id="KW-0802">TPR repeat</keyword>
<evidence type="ECO:0000256" key="1">
    <source>
        <dbReference type="ARBA" id="ARBA00022737"/>
    </source>
</evidence>
<sequence length="193" mass="22274">MCLMLNLSLRLLSGCVLLLLCLSACIPVPMTTPELYRPLSHFDPADNITDYENHLARFNVAIEADATDIDARFARALLYMGVGKYLPAEDDLTAAIKVADRRPDYSRERLASIYLHRGLLRWNAEQVDLAIADYTQAIELDPDDWEAYFHRWQAYNHHEEPEKAEQDREQGMKLKPSVFKKEYVLRYDGIVLN</sequence>
<dbReference type="InterPro" id="IPR019734">
    <property type="entry name" value="TPR_rpt"/>
</dbReference>
<dbReference type="PANTHER" id="PTHR44858">
    <property type="entry name" value="TETRATRICOPEPTIDE REPEAT PROTEIN 6"/>
    <property type="match status" value="1"/>
</dbReference>
<dbReference type="Proteomes" id="UP000263642">
    <property type="component" value="Unassembled WGS sequence"/>
</dbReference>
<evidence type="ECO:0000313" key="4">
    <source>
        <dbReference type="EMBL" id="HCO21720.1"/>
    </source>
</evidence>
<comment type="caution">
    <text evidence="4">The sequence shown here is derived from an EMBL/GenBank/DDBJ whole genome shotgun (WGS) entry which is preliminary data.</text>
</comment>